<evidence type="ECO:0000313" key="3">
    <source>
        <dbReference type="Proteomes" id="UP000224567"/>
    </source>
</evidence>
<dbReference type="OrthoDB" id="1910697at2759"/>
<proteinExistence type="predicted"/>
<comment type="caution">
    <text evidence="2">The sequence shown here is derived from an EMBL/GenBank/DDBJ whole genome shotgun (WGS) entry which is preliminary data.</text>
</comment>
<keyword evidence="3" id="KW-1185">Reference proteome</keyword>
<evidence type="ECO:0000256" key="1">
    <source>
        <dbReference type="SAM" id="MobiDB-lite"/>
    </source>
</evidence>
<organism evidence="2 3">
    <name type="scientific">Capsicum baccatum</name>
    <name type="common">Peruvian pepper</name>
    <dbReference type="NCBI Taxonomy" id="33114"/>
    <lineage>
        <taxon>Eukaryota</taxon>
        <taxon>Viridiplantae</taxon>
        <taxon>Streptophyta</taxon>
        <taxon>Embryophyta</taxon>
        <taxon>Tracheophyta</taxon>
        <taxon>Spermatophyta</taxon>
        <taxon>Magnoliopsida</taxon>
        <taxon>eudicotyledons</taxon>
        <taxon>Gunneridae</taxon>
        <taxon>Pentapetalae</taxon>
        <taxon>asterids</taxon>
        <taxon>lamiids</taxon>
        <taxon>Solanales</taxon>
        <taxon>Solanaceae</taxon>
        <taxon>Solanoideae</taxon>
        <taxon>Capsiceae</taxon>
        <taxon>Capsicum</taxon>
    </lineage>
</organism>
<dbReference type="PANTHER" id="PTHR36748">
    <property type="entry name" value="MENTAL RETARDATION GTPASE ACTIVATING PROTEIN"/>
    <property type="match status" value="1"/>
</dbReference>
<protein>
    <submittedName>
        <fullName evidence="2">Uncharacterized protein</fullName>
    </submittedName>
</protein>
<dbReference type="AlphaFoldDB" id="A0A2G2WT29"/>
<feature type="compositionally biased region" description="Gly residues" evidence="1">
    <location>
        <begin position="105"/>
        <end position="119"/>
    </location>
</feature>
<dbReference type="Proteomes" id="UP000224567">
    <property type="component" value="Unassembled WGS sequence"/>
</dbReference>
<sequence length="135" mass="14550">MGLKSKISRENTNSRRFSASYIGSFREDAKCFRSNIPISSTVSSPGYTLRDEIHPSTYSLTTVLKGKPSDYLLYFQIQDLLLAVDSGDDDAAAEGVASPVAGSRGEVGGHGWCSGGAGKGRVTEKALTEERDNRR</sequence>
<feature type="compositionally biased region" description="Basic and acidic residues" evidence="1">
    <location>
        <begin position="121"/>
        <end position="135"/>
    </location>
</feature>
<dbReference type="PANTHER" id="PTHR36748:SF3">
    <property type="entry name" value="MENTAL RETARDATION GTPASE ACTIVATING PROTEIN"/>
    <property type="match status" value="1"/>
</dbReference>
<gene>
    <name evidence="2" type="ORF">CQW23_12560</name>
</gene>
<reference evidence="2 3" key="1">
    <citation type="journal article" date="2017" name="Genome Biol.">
        <title>New reference genome sequences of hot pepper reveal the massive evolution of plant disease-resistance genes by retroduplication.</title>
        <authorList>
            <person name="Kim S."/>
            <person name="Park J."/>
            <person name="Yeom S.I."/>
            <person name="Kim Y.M."/>
            <person name="Seo E."/>
            <person name="Kim K.T."/>
            <person name="Kim M.S."/>
            <person name="Lee J.M."/>
            <person name="Cheong K."/>
            <person name="Shin H.S."/>
            <person name="Kim S.B."/>
            <person name="Han K."/>
            <person name="Lee J."/>
            <person name="Park M."/>
            <person name="Lee H.A."/>
            <person name="Lee H.Y."/>
            <person name="Lee Y."/>
            <person name="Oh S."/>
            <person name="Lee J.H."/>
            <person name="Choi E."/>
            <person name="Choi E."/>
            <person name="Lee S.E."/>
            <person name="Jeon J."/>
            <person name="Kim H."/>
            <person name="Choi G."/>
            <person name="Song H."/>
            <person name="Lee J."/>
            <person name="Lee S.C."/>
            <person name="Kwon J.K."/>
            <person name="Lee H.Y."/>
            <person name="Koo N."/>
            <person name="Hong Y."/>
            <person name="Kim R.W."/>
            <person name="Kang W.H."/>
            <person name="Huh J.H."/>
            <person name="Kang B.C."/>
            <person name="Yang T.J."/>
            <person name="Lee Y.H."/>
            <person name="Bennetzen J.L."/>
            <person name="Choi D."/>
        </authorList>
    </citation>
    <scope>NUCLEOTIDE SEQUENCE [LARGE SCALE GENOMIC DNA]</scope>
    <source>
        <strain evidence="3">cv. PBC81</strain>
    </source>
</reference>
<name>A0A2G2WT29_CAPBA</name>
<accession>A0A2G2WT29</accession>
<feature type="region of interest" description="Disordered" evidence="1">
    <location>
        <begin position="92"/>
        <end position="135"/>
    </location>
</feature>
<dbReference type="EMBL" id="MLFT02000005">
    <property type="protein sequence ID" value="PHT48352.1"/>
    <property type="molecule type" value="Genomic_DNA"/>
</dbReference>
<reference evidence="3" key="2">
    <citation type="journal article" date="2017" name="J. Anim. Genet.">
        <title>Multiple reference genome sequences of hot pepper reveal the massive evolution of plant disease resistance genes by retroduplication.</title>
        <authorList>
            <person name="Kim S."/>
            <person name="Park J."/>
            <person name="Yeom S.-I."/>
            <person name="Kim Y.-M."/>
            <person name="Seo E."/>
            <person name="Kim K.-T."/>
            <person name="Kim M.-S."/>
            <person name="Lee J.M."/>
            <person name="Cheong K."/>
            <person name="Shin H.-S."/>
            <person name="Kim S.-B."/>
            <person name="Han K."/>
            <person name="Lee J."/>
            <person name="Park M."/>
            <person name="Lee H.-A."/>
            <person name="Lee H.-Y."/>
            <person name="Lee Y."/>
            <person name="Oh S."/>
            <person name="Lee J.H."/>
            <person name="Choi E."/>
            <person name="Choi E."/>
            <person name="Lee S.E."/>
            <person name="Jeon J."/>
            <person name="Kim H."/>
            <person name="Choi G."/>
            <person name="Song H."/>
            <person name="Lee J."/>
            <person name="Lee S.-C."/>
            <person name="Kwon J.-K."/>
            <person name="Lee H.-Y."/>
            <person name="Koo N."/>
            <person name="Hong Y."/>
            <person name="Kim R.W."/>
            <person name="Kang W.-H."/>
            <person name="Huh J.H."/>
            <person name="Kang B.-C."/>
            <person name="Yang T.-J."/>
            <person name="Lee Y.-H."/>
            <person name="Bennetzen J.L."/>
            <person name="Choi D."/>
        </authorList>
    </citation>
    <scope>NUCLEOTIDE SEQUENCE [LARGE SCALE GENOMIC DNA]</scope>
    <source>
        <strain evidence="3">cv. PBC81</strain>
    </source>
</reference>
<evidence type="ECO:0000313" key="2">
    <source>
        <dbReference type="EMBL" id="PHT48352.1"/>
    </source>
</evidence>